<accession>A0ABY8H870</accession>
<name>A0ABY8H870_9MICC</name>
<keyword evidence="2" id="KW-0472">Membrane</keyword>
<proteinExistence type="predicted"/>
<dbReference type="Proteomes" id="UP001219037">
    <property type="component" value="Chromosome"/>
</dbReference>
<reference evidence="3 4" key="1">
    <citation type="submission" date="2023-04" db="EMBL/GenBank/DDBJ databases">
        <title>Funneling lignin-derived compounds into biodiesel using alkali-halophilic Citricoccus sp. P2.</title>
        <authorList>
            <person name="Luo C.-B."/>
        </authorList>
    </citation>
    <scope>NUCLEOTIDE SEQUENCE [LARGE SCALE GENOMIC DNA]</scope>
    <source>
        <strain evidence="3 4">P2</strain>
    </source>
</reference>
<dbReference type="RefSeq" id="WP_278158749.1">
    <property type="nucleotide sequence ID" value="NZ_CP121252.1"/>
</dbReference>
<keyword evidence="2" id="KW-1133">Transmembrane helix</keyword>
<evidence type="ECO:0008006" key="5">
    <source>
        <dbReference type="Google" id="ProtNLM"/>
    </source>
</evidence>
<evidence type="ECO:0000256" key="1">
    <source>
        <dbReference type="SAM" id="MobiDB-lite"/>
    </source>
</evidence>
<feature type="transmembrane region" description="Helical" evidence="2">
    <location>
        <begin position="20"/>
        <end position="40"/>
    </location>
</feature>
<evidence type="ECO:0000256" key="2">
    <source>
        <dbReference type="SAM" id="Phobius"/>
    </source>
</evidence>
<evidence type="ECO:0000313" key="4">
    <source>
        <dbReference type="Proteomes" id="UP001219037"/>
    </source>
</evidence>
<keyword evidence="4" id="KW-1185">Reference proteome</keyword>
<feature type="transmembrane region" description="Helical" evidence="2">
    <location>
        <begin position="46"/>
        <end position="69"/>
    </location>
</feature>
<sequence>MQSVESASSSSPASRAAAGLGSKITFAVMITVLLVAIVFAANQNHIIGWLVVAISAGWLILATAVVLFVRRGARAVNNQVKNAQATFAAQQNAQRADTASAQPAGDPMRDSKLDHSFKIVEVQTRVVNEELRKGAEADQQMIERALETIAMTSSNARDMINPDRAQQRNNDSEPPISGDVIN</sequence>
<dbReference type="EMBL" id="CP121252">
    <property type="protein sequence ID" value="WFP17340.1"/>
    <property type="molecule type" value="Genomic_DNA"/>
</dbReference>
<keyword evidence="2" id="KW-0812">Transmembrane</keyword>
<feature type="region of interest" description="Disordered" evidence="1">
    <location>
        <begin position="153"/>
        <end position="182"/>
    </location>
</feature>
<evidence type="ECO:0000313" key="3">
    <source>
        <dbReference type="EMBL" id="WFP17340.1"/>
    </source>
</evidence>
<organism evidence="3 4">
    <name type="scientific">Citricoccus muralis</name>
    <dbReference type="NCBI Taxonomy" id="169134"/>
    <lineage>
        <taxon>Bacteria</taxon>
        <taxon>Bacillati</taxon>
        <taxon>Actinomycetota</taxon>
        <taxon>Actinomycetes</taxon>
        <taxon>Micrococcales</taxon>
        <taxon>Micrococcaceae</taxon>
        <taxon>Citricoccus</taxon>
    </lineage>
</organism>
<gene>
    <name evidence="3" type="ORF">P8192_04300</name>
</gene>
<feature type="region of interest" description="Disordered" evidence="1">
    <location>
        <begin position="91"/>
        <end position="111"/>
    </location>
</feature>
<protein>
    <recommendedName>
        <fullName evidence="5">Superfamily III holin-X</fullName>
    </recommendedName>
</protein>